<dbReference type="PANTHER" id="PTHR10037">
    <property type="entry name" value="VOLTAGE-GATED CATION CHANNEL CALCIUM AND SODIUM"/>
    <property type="match status" value="1"/>
</dbReference>
<feature type="transmembrane region" description="Helical" evidence="6">
    <location>
        <begin position="308"/>
        <end position="329"/>
    </location>
</feature>
<comment type="caution">
    <text evidence="8">The sequence shown here is derived from an EMBL/GenBank/DDBJ whole genome shotgun (WGS) entry which is preliminary data.</text>
</comment>
<evidence type="ECO:0000256" key="1">
    <source>
        <dbReference type="ARBA" id="ARBA00004141"/>
    </source>
</evidence>
<comment type="subcellular location">
    <subcellularLocation>
        <location evidence="1">Membrane</location>
        <topology evidence="1">Multi-pass membrane protein</topology>
    </subcellularLocation>
</comment>
<dbReference type="Pfam" id="PF00520">
    <property type="entry name" value="Ion_trans"/>
    <property type="match status" value="1"/>
</dbReference>
<gene>
    <name evidence="8" type="ORF">PCOR1329_LOCUS78161</name>
</gene>
<reference evidence="8" key="1">
    <citation type="submission" date="2023-10" db="EMBL/GenBank/DDBJ databases">
        <authorList>
            <person name="Chen Y."/>
            <person name="Shah S."/>
            <person name="Dougan E. K."/>
            <person name="Thang M."/>
            <person name="Chan C."/>
        </authorList>
    </citation>
    <scope>NUCLEOTIDE SEQUENCE [LARGE SCALE GENOMIC DNA]</scope>
</reference>
<dbReference type="Proteomes" id="UP001189429">
    <property type="component" value="Unassembled WGS sequence"/>
</dbReference>
<dbReference type="EMBL" id="CAUYUJ010020878">
    <property type="protein sequence ID" value="CAK0901070.1"/>
    <property type="molecule type" value="Genomic_DNA"/>
</dbReference>
<keyword evidence="2 6" id="KW-0812">Transmembrane</keyword>
<keyword evidence="9" id="KW-1185">Reference proteome</keyword>
<evidence type="ECO:0000256" key="6">
    <source>
        <dbReference type="SAM" id="Phobius"/>
    </source>
</evidence>
<keyword evidence="3 6" id="KW-1133">Transmembrane helix</keyword>
<evidence type="ECO:0000259" key="7">
    <source>
        <dbReference type="Pfam" id="PF00520"/>
    </source>
</evidence>
<proteinExistence type="predicted"/>
<feature type="transmembrane region" description="Helical" evidence="6">
    <location>
        <begin position="417"/>
        <end position="436"/>
    </location>
</feature>
<evidence type="ECO:0000313" key="9">
    <source>
        <dbReference type="Proteomes" id="UP001189429"/>
    </source>
</evidence>
<feature type="region of interest" description="Disordered" evidence="5">
    <location>
        <begin position="54"/>
        <end position="103"/>
    </location>
</feature>
<organism evidence="8 9">
    <name type="scientific">Prorocentrum cordatum</name>
    <dbReference type="NCBI Taxonomy" id="2364126"/>
    <lineage>
        <taxon>Eukaryota</taxon>
        <taxon>Sar</taxon>
        <taxon>Alveolata</taxon>
        <taxon>Dinophyceae</taxon>
        <taxon>Prorocentrales</taxon>
        <taxon>Prorocentraceae</taxon>
        <taxon>Prorocentrum</taxon>
    </lineage>
</organism>
<keyword evidence="4 6" id="KW-0472">Membrane</keyword>
<dbReference type="InterPro" id="IPR027359">
    <property type="entry name" value="Volt_channel_dom_sf"/>
</dbReference>
<sequence length="515" mass="56839">MADPPRSRHGRSPRRALQDRLSEECRVLWGSVDALLERHLERVASIALPAGSAREAPAGYERQASPGSAPGSFVKQSSHGSRCTLVSQGGGSHASLGSTVRSRTSRGLEAIRDDILSLAELDETDEASRPPEQTLSRRPSWKTYLNGRDSLVSMSLSATLGAESWTMEDGAERSTAAKAYRAMLGMCCGQPGLAYLQPVLSRAFACADWVYHLQEPERSGCLHAFVSGKEWTSICALVITLNAVFAIFSTDYDARHYLEPSNFLGETTVAIAAVNVSFMVFYAVEIFLKLCLHRLYFFCNDEWRWNIFDLLLVVFNVVDLILAAMISAADSGPTDLAFMRSLRILKLAKVLRIIRMFRIVSELRLIMNSVIGSMISLVWSFLVIVFIMYLFGILFVQGVTAHFYELQIPFSEDAKKMFGSTLSGMLTLYMSANGGYDWYEVYDLLASTGWKTAALFLIYIVFIQIAVLNIVTGTVADFCGECDEAGETRPQGARPGETQEGARRLCGAEAGIRAH</sequence>
<evidence type="ECO:0000256" key="3">
    <source>
        <dbReference type="ARBA" id="ARBA00022989"/>
    </source>
</evidence>
<dbReference type="Gene3D" id="1.10.287.70">
    <property type="match status" value="1"/>
</dbReference>
<evidence type="ECO:0000256" key="5">
    <source>
        <dbReference type="SAM" id="MobiDB-lite"/>
    </source>
</evidence>
<feature type="compositionally biased region" description="Polar residues" evidence="5">
    <location>
        <begin position="74"/>
        <end position="87"/>
    </location>
</feature>
<dbReference type="SUPFAM" id="SSF81324">
    <property type="entry name" value="Voltage-gated potassium channels"/>
    <property type="match status" value="1"/>
</dbReference>
<evidence type="ECO:0000313" key="8">
    <source>
        <dbReference type="EMBL" id="CAK0901070.1"/>
    </source>
</evidence>
<feature type="domain" description="Ion transport" evidence="7">
    <location>
        <begin position="231"/>
        <end position="477"/>
    </location>
</feature>
<evidence type="ECO:0000256" key="4">
    <source>
        <dbReference type="ARBA" id="ARBA00023136"/>
    </source>
</evidence>
<dbReference type="InterPro" id="IPR005821">
    <property type="entry name" value="Ion_trans_dom"/>
</dbReference>
<feature type="transmembrane region" description="Helical" evidence="6">
    <location>
        <begin position="370"/>
        <end position="396"/>
    </location>
</feature>
<feature type="transmembrane region" description="Helical" evidence="6">
    <location>
        <begin position="231"/>
        <end position="249"/>
    </location>
</feature>
<protein>
    <recommendedName>
        <fullName evidence="7">Ion transport domain-containing protein</fullName>
    </recommendedName>
</protein>
<dbReference type="InterPro" id="IPR043203">
    <property type="entry name" value="VGCC_Ca_Na"/>
</dbReference>
<name>A0ABN9XMG4_9DINO</name>
<dbReference type="PANTHER" id="PTHR10037:SF62">
    <property type="entry name" value="SODIUM CHANNEL PROTEIN 60E"/>
    <property type="match status" value="1"/>
</dbReference>
<dbReference type="Gene3D" id="1.20.120.350">
    <property type="entry name" value="Voltage-gated potassium channels. Chain C"/>
    <property type="match status" value="1"/>
</dbReference>
<feature type="transmembrane region" description="Helical" evidence="6">
    <location>
        <begin position="269"/>
        <end position="288"/>
    </location>
</feature>
<accession>A0ABN9XMG4</accession>
<feature type="transmembrane region" description="Helical" evidence="6">
    <location>
        <begin position="456"/>
        <end position="479"/>
    </location>
</feature>
<evidence type="ECO:0000256" key="2">
    <source>
        <dbReference type="ARBA" id="ARBA00022692"/>
    </source>
</evidence>